<dbReference type="EMBL" id="CAXAMN010006224">
    <property type="protein sequence ID" value="CAK9016937.1"/>
    <property type="molecule type" value="Genomic_DNA"/>
</dbReference>
<keyword evidence="3" id="KW-1185">Reference proteome</keyword>
<dbReference type="Pfam" id="PF10294">
    <property type="entry name" value="Methyltransf_16"/>
    <property type="match status" value="1"/>
</dbReference>
<keyword evidence="1" id="KW-0732">Signal</keyword>
<dbReference type="InterPro" id="IPR019410">
    <property type="entry name" value="Methyltransf_16"/>
</dbReference>
<sequence>MLAANVALAVLLAQRSVAAQIAPWQVQRAQRDRPWLLIKQRQCRWGRPAPEGLSSEEDSACSASGEAFPPVPGATWAKVLEQMTRCITGFYEGRYLEVQWDPINFWQHWPMDGDLDVPEIFQHASNLMELGSQPPGHPKLLQGTKLKESIYDRAMRELERDVDESQHSSGVVCIVGHLRSFGERAVYESLRRNVIDALRFSDLRTVLVTEFGPQAPAEERHNPWRSWGEMADALETVAPDVVVNIPVHIEGHPPGRRCHEKYPMSCNAQWRRLELCMEQVKSFEQLRGAPVDWVVRVRTDMFFSVPIGDIRVFDAGKVHLPTSSWTDAHDTFAMIPRQHADVYFSTRHYDGADYCWISPRENIRSDDCCHRLKLQLLKHEVPVKRFALLWQPWEIIDRYIVRPTTWNGSKLYGQSVCTGLEVEPVTVCGQSFRILRRRTHFFAAVAGDLPLNSAGLVLWECALLLAEYLGYAAFTADHLKPSSGWWQLHPPAAVVPARFWKSQPAVLELGGGAGLVAAALASLGARIVYTDGDEAAIRTAELNCTNRCEEHWGSCTFRRLLFGDVDGARKIVEDLGPFGHVVGSDLLYGDKAPPGPLLDTLGAVAEAQDEPFLVTLAIKNRCCDEVEIFLNEARRRGVWTVQCADTSALPESGLKASGLIESFRV</sequence>
<proteinExistence type="predicted"/>
<accession>A0ABP0JRB1</accession>
<protein>
    <submittedName>
        <fullName evidence="2">Uncharacterized protein</fullName>
    </submittedName>
</protein>
<dbReference type="InterPro" id="IPR029063">
    <property type="entry name" value="SAM-dependent_MTases_sf"/>
</dbReference>
<organism evidence="2 3">
    <name type="scientific">Durusdinium trenchii</name>
    <dbReference type="NCBI Taxonomy" id="1381693"/>
    <lineage>
        <taxon>Eukaryota</taxon>
        <taxon>Sar</taxon>
        <taxon>Alveolata</taxon>
        <taxon>Dinophyceae</taxon>
        <taxon>Suessiales</taxon>
        <taxon>Symbiodiniaceae</taxon>
        <taxon>Durusdinium</taxon>
    </lineage>
</organism>
<dbReference type="PANTHER" id="PTHR14614">
    <property type="entry name" value="HEPATOCELLULAR CARCINOMA-ASSOCIATED ANTIGEN"/>
    <property type="match status" value="1"/>
</dbReference>
<feature type="signal peptide" evidence="1">
    <location>
        <begin position="1"/>
        <end position="18"/>
    </location>
</feature>
<comment type="caution">
    <text evidence="2">The sequence shown here is derived from an EMBL/GenBank/DDBJ whole genome shotgun (WGS) entry which is preliminary data.</text>
</comment>
<evidence type="ECO:0000313" key="2">
    <source>
        <dbReference type="EMBL" id="CAK9016937.1"/>
    </source>
</evidence>
<name>A0ABP0JRB1_9DINO</name>
<feature type="chain" id="PRO_5046964062" evidence="1">
    <location>
        <begin position="19"/>
        <end position="665"/>
    </location>
</feature>
<dbReference type="Proteomes" id="UP001642484">
    <property type="component" value="Unassembled WGS sequence"/>
</dbReference>
<evidence type="ECO:0000313" key="3">
    <source>
        <dbReference type="Proteomes" id="UP001642484"/>
    </source>
</evidence>
<evidence type="ECO:0000256" key="1">
    <source>
        <dbReference type="SAM" id="SignalP"/>
    </source>
</evidence>
<reference evidence="2 3" key="1">
    <citation type="submission" date="2024-02" db="EMBL/GenBank/DDBJ databases">
        <authorList>
            <person name="Chen Y."/>
            <person name="Shah S."/>
            <person name="Dougan E. K."/>
            <person name="Thang M."/>
            <person name="Chan C."/>
        </authorList>
    </citation>
    <scope>NUCLEOTIDE SEQUENCE [LARGE SCALE GENOMIC DNA]</scope>
</reference>
<dbReference type="SUPFAM" id="SSF53335">
    <property type="entry name" value="S-adenosyl-L-methionine-dependent methyltransferases"/>
    <property type="match status" value="1"/>
</dbReference>
<gene>
    <name evidence="2" type="ORF">CCMP2556_LOCUS12694</name>
</gene>
<dbReference type="Gene3D" id="3.40.50.150">
    <property type="entry name" value="Vaccinia Virus protein VP39"/>
    <property type="match status" value="1"/>
</dbReference>